<protein>
    <submittedName>
        <fullName evidence="5">Phage-related protein, tail component</fullName>
    </submittedName>
</protein>
<proteinExistence type="predicted"/>
<dbReference type="Proteomes" id="UP000199477">
    <property type="component" value="Unassembled WGS sequence"/>
</dbReference>
<feature type="domain" description="Tip attachment protein J central straight fiber" evidence="2">
    <location>
        <begin position="902"/>
        <end position="1033"/>
    </location>
</feature>
<dbReference type="EMBL" id="FONH01000002">
    <property type="protein sequence ID" value="SFE36131.1"/>
    <property type="molecule type" value="Genomic_DNA"/>
</dbReference>
<evidence type="ECO:0000256" key="1">
    <source>
        <dbReference type="SAM" id="MobiDB-lite"/>
    </source>
</evidence>
<accession>A0A1I1ZWR4</accession>
<keyword evidence="6" id="KW-1185">Reference proteome</keyword>
<dbReference type="PANTHER" id="PTHR36251">
    <property type="entry name" value="FELS-1 PROPHAGE HOST SPECIFICITY PROTEIN-RELATED"/>
    <property type="match status" value="1"/>
</dbReference>
<dbReference type="InterPro" id="IPR032876">
    <property type="entry name" value="J_dom"/>
</dbReference>
<organism evidence="5 6">
    <name type="scientific">Dyella marensis</name>
    <dbReference type="NCBI Taxonomy" id="500610"/>
    <lineage>
        <taxon>Bacteria</taxon>
        <taxon>Pseudomonadati</taxon>
        <taxon>Pseudomonadota</taxon>
        <taxon>Gammaproteobacteria</taxon>
        <taxon>Lysobacterales</taxon>
        <taxon>Rhodanobacteraceae</taxon>
        <taxon>Dyella</taxon>
    </lineage>
</organism>
<name>A0A1I1ZWR4_9GAMM</name>
<dbReference type="InterPro" id="IPR053171">
    <property type="entry name" value="Viral_Tip_Attach_Protein"/>
</dbReference>
<dbReference type="InterPro" id="IPR015406">
    <property type="entry name" value="GpJ_CSF"/>
</dbReference>
<dbReference type="PANTHER" id="PTHR36251:SF2">
    <property type="entry name" value="GIFSY-2 PROPHAGE HOST SPECIFICITY PROTEIN J, PHAGE LAMBDA"/>
    <property type="match status" value="1"/>
</dbReference>
<dbReference type="Pfam" id="PF09327">
    <property type="entry name" value="Phage_Tail_Tip"/>
    <property type="match status" value="1"/>
</dbReference>
<dbReference type="SUPFAM" id="SSF49265">
    <property type="entry name" value="Fibronectin type III"/>
    <property type="match status" value="1"/>
</dbReference>
<sequence length="1057" mass="112624">MANPHLIEGAKGGGSQRTPVESPDSLRSIASFRILDAVSEGEIGGLVNGLQSIYLDETPLANADGSLNFQNVHVDQRTGTQDQDVIPGYAAVENEVAVGVELKQVAPWVRSLTNLELSAVGITISVPQLSKANTSNGDINGYSISYKIEVQTDGGAYQLAYSGAITGKTTTKYQREHRVDLPAATVGWNVRVTRLTANANSSTIADTTTIDSYTEIIDAKLRYPNTALIAISGDASQFSNIPARGYDLWGRIIQVPTNYDPHARTYTGAWDGTFKLAWTDNPAWIYYDLATHPRYGLGHLITAAQVNKWDLYRIAQYCDQAVSDGKGGTEPRFTCNVYLQTDSDAYQLLSDLASLFRGISFWASGAIGVAADMPQDPVYAYTAANVIGGKFTYSATTRKTRYTVAQVTWNDPADMYRAKVEYVQHQAGLARYGIQPTAITAFGCTSQGQAQRAGMWVLLTSQLETDTITFQVGLDGAMAAPGQIVRVQDPARAGKRQGGRITVATTSVVTVDRAPDAVVAGDSMTVVLPSGVSQTRTVLNVDGRNIQVSPVFTELPAAEAVWTVESTTLVNQLVRVQSVGEDKSSDALTFTITGSQHVPEKFEAIDNGTIIQLPPISQLPANLQAPPTDVVLSSHVVITQGIATNVMTISWTPAAGAQRYQVEWRKDDGEWVSAGQVSGQSADVQGIYTGSYLARVRAISPGGIASVPALSPLTDVLGKTGAPPVVASLTAATKVWGIHLQWAFPAGAEDTLRTEVWRSNTPNLADATKMADLAYPQNTLEMDGLAAGASFYFWARLVDKTGNIGAYYPIGAGVHGQASSNPADYEPIIAGLIEDTNLGQEILGAVQQMTPEMAGSASKFAGSRTRYAGVWSQLTAQQEGDMAMAARVDTVQATVDDTTAIVQETATTVVDLNGRVSATWSVRCQVTADGHIYGAGMGLGVEQQADGTYQSQVLFQADRFAVINVANGVTTLPFVIQGGQVFISQALIGTGWITNAMIGDVIQSTDYVAGVTGWRISKSGNSFELNGSGGGGRLSITNQLLQVFDSAGTLRVRLGLW</sequence>
<feature type="domain" description="Tip attachment protein J HDII-ins2" evidence="4">
    <location>
        <begin position="92"/>
        <end position="219"/>
    </location>
</feature>
<evidence type="ECO:0000259" key="2">
    <source>
        <dbReference type="Pfam" id="PF09327"/>
    </source>
</evidence>
<evidence type="ECO:0000313" key="6">
    <source>
        <dbReference type="Proteomes" id="UP000199477"/>
    </source>
</evidence>
<evidence type="ECO:0000259" key="4">
    <source>
        <dbReference type="Pfam" id="PF24801"/>
    </source>
</evidence>
<dbReference type="Gene3D" id="2.60.40.10">
    <property type="entry name" value="Immunoglobulins"/>
    <property type="match status" value="1"/>
</dbReference>
<dbReference type="RefSeq" id="WP_026636567.1">
    <property type="nucleotide sequence ID" value="NZ_FONH01000002.1"/>
</dbReference>
<feature type="region of interest" description="Disordered" evidence="1">
    <location>
        <begin position="1"/>
        <end position="23"/>
    </location>
</feature>
<feature type="domain" description="Tip attachment protein J" evidence="3">
    <location>
        <begin position="343"/>
        <end position="501"/>
    </location>
</feature>
<dbReference type="InterPro" id="IPR055385">
    <property type="entry name" value="GpJ_HDII-ins2"/>
</dbReference>
<evidence type="ECO:0000313" key="5">
    <source>
        <dbReference type="EMBL" id="SFE36131.1"/>
    </source>
</evidence>
<dbReference type="STRING" id="500610.SAMN02799615_00841"/>
<dbReference type="Pfam" id="PF24801">
    <property type="entry name" value="FNIII-A_GpJ"/>
    <property type="match status" value="1"/>
</dbReference>
<dbReference type="InterPro" id="IPR036116">
    <property type="entry name" value="FN3_sf"/>
</dbReference>
<evidence type="ECO:0000259" key="3">
    <source>
        <dbReference type="Pfam" id="PF13550"/>
    </source>
</evidence>
<gene>
    <name evidence="5" type="ORF">SAMN02799615_00841</name>
</gene>
<reference evidence="6" key="1">
    <citation type="submission" date="2016-10" db="EMBL/GenBank/DDBJ databases">
        <authorList>
            <person name="Varghese N."/>
            <person name="Submissions S."/>
        </authorList>
    </citation>
    <scope>NUCLEOTIDE SEQUENCE [LARGE SCALE GENOMIC DNA]</scope>
    <source>
        <strain evidence="6">UNC178MFTsu3.1</strain>
    </source>
</reference>
<dbReference type="InterPro" id="IPR013783">
    <property type="entry name" value="Ig-like_fold"/>
</dbReference>
<dbReference type="AlphaFoldDB" id="A0A1I1ZWR4"/>
<dbReference type="Pfam" id="PF13550">
    <property type="entry name" value="Phage-tail_3"/>
    <property type="match status" value="1"/>
</dbReference>